<reference evidence="1" key="1">
    <citation type="submission" date="2023-04" db="EMBL/GenBank/DDBJ databases">
        <title>Candida boidinii NBRC 1967.</title>
        <authorList>
            <person name="Ichikawa N."/>
            <person name="Sato H."/>
            <person name="Tonouchi N."/>
        </authorList>
    </citation>
    <scope>NUCLEOTIDE SEQUENCE</scope>
    <source>
        <strain evidence="1">NBRC 1967</strain>
    </source>
</reference>
<organism evidence="1 2">
    <name type="scientific">Candida boidinii</name>
    <name type="common">Yeast</name>
    <dbReference type="NCBI Taxonomy" id="5477"/>
    <lineage>
        <taxon>Eukaryota</taxon>
        <taxon>Fungi</taxon>
        <taxon>Dikarya</taxon>
        <taxon>Ascomycota</taxon>
        <taxon>Saccharomycotina</taxon>
        <taxon>Pichiomycetes</taxon>
        <taxon>Pichiales</taxon>
        <taxon>Pichiaceae</taxon>
        <taxon>Ogataea</taxon>
        <taxon>Ogataea/Candida clade</taxon>
    </lineage>
</organism>
<dbReference type="EMBL" id="BSXV01000540">
    <property type="protein sequence ID" value="GME89532.1"/>
    <property type="molecule type" value="Genomic_DNA"/>
</dbReference>
<dbReference type="Proteomes" id="UP001165101">
    <property type="component" value="Unassembled WGS sequence"/>
</dbReference>
<keyword evidence="2" id="KW-1185">Reference proteome</keyword>
<proteinExistence type="predicted"/>
<name>A0ACB5TIN9_CANBO</name>
<sequence length="936" mass="108943">MQFVSANSSNTKRKRKLESNSSDSENDNEQKDSVESSGDIVKKGSMRSHFINFASSGGNRILDSTTSENISTGPKMTMASSMMSAVSRNDGYSSEEEIDEDIEEPKNDIDDQIPSQFGMNNRMLNFMKSSYHTPSPPPGRKDTAMNPPASESKVKMYGIGAKLLQKMGYVEGKGLGSDGTGIVNPIETSLRPRGMGVGGVKEKKNDFKNKKNNKNNKDEDISSSDDNSTDSDIELKGGINNKKVNFESNIPDFYQLIVKLEENGYSVPIEIKVKCDQLSDGEIEINDIKDLILKLNEIINKLFEIKNNKKYIEFENTQRVKESELTNLKINDLQKLIKIGDYCESILTENLINDDFNINFIDDIVIKLGELNITESGNESIRTVDNLLISIINPIYLKFMEDWEPVQFNKTEEIIDKLIKLRDVYLQIKNNIGKKQVISISSDDDEEEEVDENIKQNLSTSFDNMIILKLQEKFKTFFVNEWNFKQINLGIGILFDWEELIPIQFIHFCFKKFILPKLLEAIENWEIKIDEIVEEQEEEENEYFDDWIIGWFAVIKDEQVIDTINNKIIEKYSNWITYQWDSVKYPILPINNIRLNIWENFIGEDKYNELIKDSIIKNQIKLIRQNITVDLKFNDFKLIFKIINKLIKNLSLINLDSNNNEFFKFLITEIIIMNEILIKFNNLVQFKLNGYSQNEQFKFIYKWVLKFFNRFKLEIVENENNDNNNNKINEYKFKESLIFLKNSINILIKRFDLKLFNNKFKDNFKIKEISNINILIEKIDVFLENYNKEENIRIIGIFENNGNFEDYDDDKEEEEEEAGTNDRIDSEYSDIIVNEISRSKKININSLTTGELSISLRDVLNEFCANHNYLIIPTNSNNINNITSINNGNNRKLYKIINQFNNNSVNCFIEDDVIFLQFNKNDYEPVSIDEIPIYLD</sequence>
<protein>
    <submittedName>
        <fullName evidence="1">Unnamed protein product</fullName>
    </submittedName>
</protein>
<evidence type="ECO:0000313" key="1">
    <source>
        <dbReference type="EMBL" id="GME89532.1"/>
    </source>
</evidence>
<comment type="caution">
    <text evidence="1">The sequence shown here is derived from an EMBL/GenBank/DDBJ whole genome shotgun (WGS) entry which is preliminary data.</text>
</comment>
<evidence type="ECO:0000313" key="2">
    <source>
        <dbReference type="Proteomes" id="UP001165101"/>
    </source>
</evidence>
<gene>
    <name evidence="1" type="ORF">Cboi01_000143800</name>
</gene>
<accession>A0ACB5TIN9</accession>